<evidence type="ECO:0000313" key="3">
    <source>
        <dbReference type="EMBL" id="AKP45149.1"/>
    </source>
</evidence>
<reference evidence="3" key="1">
    <citation type="journal article" date="2015" name="Proc. Natl. Acad. Sci. U.S.A.">
        <title>The maize disease resistance gene Htn1 against northern corn leaf blight encodes a wall-associated receptor-like kinase.</title>
        <authorList>
            <person name="Hurni S."/>
            <person name="Scheuermann D."/>
            <person name="Krattinger S.G."/>
            <person name="Kessel B."/>
            <person name="Wicker T."/>
            <person name="Herren G."/>
            <person name="Fitze M.N."/>
            <person name="Breen J."/>
            <person name="Presterl T."/>
            <person name="Ouzunova M."/>
            <person name="Keller B."/>
        </authorList>
    </citation>
    <scope>NUCLEOTIDE SEQUENCE</scope>
    <source>
        <tissue evidence="3">Leaf</tissue>
    </source>
</reference>
<organism evidence="3">
    <name type="scientific">Zea mays</name>
    <name type="common">Maize</name>
    <dbReference type="NCBI Taxonomy" id="4577"/>
    <lineage>
        <taxon>Eukaryota</taxon>
        <taxon>Viridiplantae</taxon>
        <taxon>Streptophyta</taxon>
        <taxon>Embryophyta</taxon>
        <taxon>Tracheophyta</taxon>
        <taxon>Spermatophyta</taxon>
        <taxon>Magnoliopsida</taxon>
        <taxon>Liliopsida</taxon>
        <taxon>Poales</taxon>
        <taxon>Poaceae</taxon>
        <taxon>PACMAD clade</taxon>
        <taxon>Panicoideae</taxon>
        <taxon>Andropogonodae</taxon>
        <taxon>Andropogoneae</taxon>
        <taxon>Tripsacinae</taxon>
        <taxon>Zea</taxon>
    </lineage>
</organism>
<proteinExistence type="predicted"/>
<dbReference type="EMBL" id="KR014666">
    <property type="protein sequence ID" value="AKP45149.1"/>
    <property type="molecule type" value="Genomic_DNA"/>
</dbReference>
<dbReference type="AlphaFoldDB" id="A0A0H4NUF3"/>
<dbReference type="Pfam" id="PF04783">
    <property type="entry name" value="DUF630"/>
    <property type="match status" value="1"/>
</dbReference>
<dbReference type="InterPro" id="IPR006868">
    <property type="entry name" value="DUF630"/>
</dbReference>
<feature type="region of interest" description="Disordered" evidence="1">
    <location>
        <begin position="1"/>
        <end position="38"/>
    </location>
</feature>
<feature type="compositionally biased region" description="Low complexity" evidence="1">
    <location>
        <begin position="1"/>
        <end position="31"/>
    </location>
</feature>
<sequence length="195" mass="20834">MGCTTSHDAVAAAVTSSSSRPRARRSSASDPSPRRGDPAALCRERVALIHAATDRRYALATAHAAYFRSLAAVGDALRRFVASALAPATPGSSLVLTLPPSPAKLVAAASASLPTWPLSTVSSLSHSLAEKRRIFREAALKGSARERTQSRTQATVAHSCIRIRFRVHAHTCQRRIRDANVKCGRGFKRGEVLIT</sequence>
<evidence type="ECO:0000256" key="1">
    <source>
        <dbReference type="SAM" id="MobiDB-lite"/>
    </source>
</evidence>
<accession>A0A0H4NUF3</accession>
<protein>
    <submittedName>
        <fullName evidence="3">DUF630 domain protein</fullName>
    </submittedName>
</protein>
<name>A0A0H4NUF3_MAIZE</name>
<feature type="domain" description="DUF630" evidence="2">
    <location>
        <begin position="37"/>
        <end position="82"/>
    </location>
</feature>
<dbReference type="PANTHER" id="PTHR21450">
    <property type="entry name" value="PROTEIN ALTERED PHOSPHATE STARVATION RESPONSE 1"/>
    <property type="match status" value="1"/>
</dbReference>
<dbReference type="PANTHER" id="PTHR21450:SF57">
    <property type="entry name" value="BZIP TRANSCRIPTION FACTOR-LIKE"/>
    <property type="match status" value="1"/>
</dbReference>
<evidence type="ECO:0000259" key="2">
    <source>
        <dbReference type="Pfam" id="PF04783"/>
    </source>
</evidence>